<evidence type="ECO:0000313" key="2">
    <source>
        <dbReference type="Proteomes" id="UP000654075"/>
    </source>
</evidence>
<comment type="caution">
    <text evidence="1">The sequence shown here is derived from an EMBL/GenBank/DDBJ whole genome shotgun (WGS) entry which is preliminary data.</text>
</comment>
<organism evidence="1 2">
    <name type="scientific">Polarella glacialis</name>
    <name type="common">Dinoflagellate</name>
    <dbReference type="NCBI Taxonomy" id="89957"/>
    <lineage>
        <taxon>Eukaryota</taxon>
        <taxon>Sar</taxon>
        <taxon>Alveolata</taxon>
        <taxon>Dinophyceae</taxon>
        <taxon>Suessiales</taxon>
        <taxon>Suessiaceae</taxon>
        <taxon>Polarella</taxon>
    </lineage>
</organism>
<accession>A0A813FQF0</accession>
<name>A0A813FQF0_POLGL</name>
<dbReference type="Proteomes" id="UP000654075">
    <property type="component" value="Unassembled WGS sequence"/>
</dbReference>
<proteinExistence type="predicted"/>
<dbReference type="EMBL" id="CAJNNV010025426">
    <property type="protein sequence ID" value="CAE8614448.1"/>
    <property type="molecule type" value="Genomic_DNA"/>
</dbReference>
<sequence length="119" mass="12756">PCGCWVICEMPLPAPRAAVRALGCRPSFLGWRSLNGELLATPQATARGLGARTPATSRTSIRGCTTQRSSTLSARTRQFDALNNLAERGDVAGAEAIFAELVRDTPLNKQTVLFNTVLK</sequence>
<keyword evidence="2" id="KW-1185">Reference proteome</keyword>
<feature type="non-terminal residue" evidence="1">
    <location>
        <position position="1"/>
    </location>
</feature>
<reference evidence="1" key="1">
    <citation type="submission" date="2021-02" db="EMBL/GenBank/DDBJ databases">
        <authorList>
            <person name="Dougan E. K."/>
            <person name="Rhodes N."/>
            <person name="Thang M."/>
            <person name="Chan C."/>
        </authorList>
    </citation>
    <scope>NUCLEOTIDE SEQUENCE</scope>
</reference>
<feature type="non-terminal residue" evidence="1">
    <location>
        <position position="119"/>
    </location>
</feature>
<protein>
    <submittedName>
        <fullName evidence="1">Uncharacterized protein</fullName>
    </submittedName>
</protein>
<evidence type="ECO:0000313" key="1">
    <source>
        <dbReference type="EMBL" id="CAE8614448.1"/>
    </source>
</evidence>
<gene>
    <name evidence="1" type="ORF">PGLA1383_LOCUS32174</name>
</gene>
<dbReference type="AlphaFoldDB" id="A0A813FQF0"/>